<name>A0A0K6ICK7_9HYPH</name>
<dbReference type="SUPFAM" id="SSF160935">
    <property type="entry name" value="VPA0735-like"/>
    <property type="match status" value="1"/>
</dbReference>
<evidence type="ECO:0000259" key="2">
    <source>
        <dbReference type="Pfam" id="PF06742"/>
    </source>
</evidence>
<keyword evidence="1" id="KW-0472">Membrane</keyword>
<feature type="domain" description="DUF1214" evidence="2">
    <location>
        <begin position="100"/>
        <end position="198"/>
    </location>
</feature>
<organism evidence="3 4">
    <name type="scientific">Pannonibacter indicus</name>
    <dbReference type="NCBI Taxonomy" id="466044"/>
    <lineage>
        <taxon>Bacteria</taxon>
        <taxon>Pseudomonadati</taxon>
        <taxon>Pseudomonadota</taxon>
        <taxon>Alphaproteobacteria</taxon>
        <taxon>Hyphomicrobiales</taxon>
        <taxon>Stappiaceae</taxon>
        <taxon>Pannonibacter</taxon>
    </lineage>
</organism>
<reference evidence="4" key="1">
    <citation type="submission" date="2015-08" db="EMBL/GenBank/DDBJ databases">
        <authorList>
            <person name="Varghese N."/>
        </authorList>
    </citation>
    <scope>NUCLEOTIDE SEQUENCE [LARGE SCALE GENOMIC DNA]</scope>
    <source>
        <strain evidence="4">DSM 23407</strain>
    </source>
</reference>
<accession>A0A0K6ICK7</accession>
<dbReference type="RefSeq" id="WP_055457221.1">
    <property type="nucleotide sequence ID" value="NZ_CYHE01000026.1"/>
</dbReference>
<dbReference type="InterPro" id="IPR012038">
    <property type="entry name" value="UCP009471"/>
</dbReference>
<protein>
    <recommendedName>
        <fullName evidence="2">DUF1214 domain-containing protein</fullName>
    </recommendedName>
</protein>
<dbReference type="Pfam" id="PF06742">
    <property type="entry name" value="DUF1214"/>
    <property type="match status" value="1"/>
</dbReference>
<gene>
    <name evidence="3" type="ORF">Ga0061067_12614</name>
</gene>
<dbReference type="PIRSF" id="PIRSF009471">
    <property type="entry name" value="UCP009471"/>
    <property type="match status" value="1"/>
</dbReference>
<dbReference type="PANTHER" id="PTHR36509:SF2">
    <property type="entry name" value="BLL3101 PROTEIN"/>
    <property type="match status" value="1"/>
</dbReference>
<dbReference type="AlphaFoldDB" id="A0A0K6ICK7"/>
<sequence length="220" mass="23426">MNAHFDSGPDLDWKQVETPAVLSRRKPHPLWRAFTITLLFAGALIIGVGSAYLALSREDLFQSVRIGVWGAHPLAGTPEADPYSAAIFARLGRVPLASGEGVAFIAKETSAGRPLRPGCTYLISGLTPSARLWTLTSADGEARLVPVPMDRLYLDSNQILRKPDGSFDITASARPAPGNWLPTGKGEGLSFILRLYDAPITTGSSLAGLTMPAISEVSCP</sequence>
<dbReference type="PANTHER" id="PTHR36509">
    <property type="entry name" value="BLL3101 PROTEIN"/>
    <property type="match status" value="1"/>
</dbReference>
<evidence type="ECO:0000256" key="1">
    <source>
        <dbReference type="SAM" id="Phobius"/>
    </source>
</evidence>
<evidence type="ECO:0000313" key="3">
    <source>
        <dbReference type="EMBL" id="CUB01037.1"/>
    </source>
</evidence>
<dbReference type="InterPro" id="IPR010621">
    <property type="entry name" value="DUF1214"/>
</dbReference>
<dbReference type="OrthoDB" id="7837485at2"/>
<feature type="transmembrane region" description="Helical" evidence="1">
    <location>
        <begin position="30"/>
        <end position="55"/>
    </location>
</feature>
<dbReference type="EMBL" id="CYHE01000026">
    <property type="protein sequence ID" value="CUB01037.1"/>
    <property type="molecule type" value="Genomic_DNA"/>
</dbReference>
<keyword evidence="1" id="KW-1133">Transmembrane helix</keyword>
<proteinExistence type="predicted"/>
<dbReference type="Gene3D" id="2.60.120.600">
    <property type="entry name" value="Domain of unknown function DUF1214, C-terminal domain"/>
    <property type="match status" value="1"/>
</dbReference>
<keyword evidence="1" id="KW-0812">Transmembrane</keyword>
<dbReference type="InterPro" id="IPR037049">
    <property type="entry name" value="DUF1214_C_sf"/>
</dbReference>
<dbReference type="Proteomes" id="UP000183900">
    <property type="component" value="Unassembled WGS sequence"/>
</dbReference>
<evidence type="ECO:0000313" key="4">
    <source>
        <dbReference type="Proteomes" id="UP000183900"/>
    </source>
</evidence>
<keyword evidence="4" id="KW-1185">Reference proteome</keyword>